<accession>A0A3G5AIA4</accession>
<keyword evidence="1" id="KW-0472">Membrane</keyword>
<keyword evidence="1" id="KW-1133">Transmembrane helix</keyword>
<protein>
    <submittedName>
        <fullName evidence="2">Uncharacterized protein</fullName>
    </submittedName>
</protein>
<sequence>MSELISLKISHYQSAFHRQILLASASSCLATGVLVYVLILTDTKDIISIIFAILVFILIWGLFILFKSDRKKATEILNYLLAHPQQYILSELTVEQALRYQHISFEETNPSASLAWNCCFRNTLFPLEKDDMVYILIHPKAWLFFSNNSIFQTCQDRFFVEHVCSIEVLERQHQSLVSHGLEYIANGDAPYQETTWNRAIRNEDEQQQLDLVLCVRSIFPQSEGADKIVCNKLLLSRDRHRVDDLLFLYRI</sequence>
<keyword evidence="1" id="KW-0812">Transmembrane</keyword>
<dbReference type="EMBL" id="MK072521">
    <property type="protein sequence ID" value="AYV86952.1"/>
    <property type="molecule type" value="Genomic_DNA"/>
</dbReference>
<gene>
    <name evidence="2" type="ORF">Sylvanvirus15_14</name>
</gene>
<evidence type="ECO:0000256" key="1">
    <source>
        <dbReference type="SAM" id="Phobius"/>
    </source>
</evidence>
<feature type="transmembrane region" description="Helical" evidence="1">
    <location>
        <begin position="46"/>
        <end position="66"/>
    </location>
</feature>
<organism evidence="2">
    <name type="scientific">Sylvanvirus sp</name>
    <dbReference type="NCBI Taxonomy" id="2487774"/>
    <lineage>
        <taxon>Viruses</taxon>
    </lineage>
</organism>
<reference evidence="2" key="1">
    <citation type="submission" date="2018-10" db="EMBL/GenBank/DDBJ databases">
        <title>Hidden diversity of soil giant viruses.</title>
        <authorList>
            <person name="Schulz F."/>
            <person name="Alteio L."/>
            <person name="Goudeau D."/>
            <person name="Ryan E.M."/>
            <person name="Malmstrom R.R."/>
            <person name="Blanchard J."/>
            <person name="Woyke T."/>
        </authorList>
    </citation>
    <scope>NUCLEOTIDE SEQUENCE</scope>
    <source>
        <strain evidence="2">SYV1</strain>
    </source>
</reference>
<feature type="transmembrane region" description="Helical" evidence="1">
    <location>
        <begin position="20"/>
        <end position="40"/>
    </location>
</feature>
<name>A0A3G5AIA4_9VIRU</name>
<proteinExistence type="predicted"/>
<evidence type="ECO:0000313" key="2">
    <source>
        <dbReference type="EMBL" id="AYV86952.1"/>
    </source>
</evidence>